<feature type="repeat" description="PPR" evidence="2">
    <location>
        <begin position="109"/>
        <end position="143"/>
    </location>
</feature>
<dbReference type="Pfam" id="PF13041">
    <property type="entry name" value="PPR_2"/>
    <property type="match status" value="1"/>
</dbReference>
<feature type="repeat" description="PPR" evidence="2">
    <location>
        <begin position="314"/>
        <end position="348"/>
    </location>
</feature>
<dbReference type="PROSITE" id="PS51375">
    <property type="entry name" value="PPR"/>
    <property type="match status" value="6"/>
</dbReference>
<feature type="repeat" description="PPR" evidence="2">
    <location>
        <begin position="19"/>
        <end position="53"/>
    </location>
</feature>
<proteinExistence type="predicted"/>
<dbReference type="Pfam" id="PF01535">
    <property type="entry name" value="PPR"/>
    <property type="match status" value="7"/>
</dbReference>
<dbReference type="GO" id="GO:0009451">
    <property type="term" value="P:RNA modification"/>
    <property type="evidence" value="ECO:0007669"/>
    <property type="project" value="InterPro"/>
</dbReference>
<accession>A0A7I8J2N6</accession>
<dbReference type="AlphaFoldDB" id="A0A7I8J2N6"/>
<protein>
    <submittedName>
        <fullName evidence="3">Uncharacterized protein</fullName>
    </submittedName>
</protein>
<dbReference type="GO" id="GO:0003729">
    <property type="term" value="F:mRNA binding"/>
    <property type="evidence" value="ECO:0007669"/>
    <property type="project" value="UniProtKB-ARBA"/>
</dbReference>
<dbReference type="EMBL" id="CACRZD030000008">
    <property type="protein sequence ID" value="CAA6664474.1"/>
    <property type="molecule type" value="Genomic_DNA"/>
</dbReference>
<dbReference type="Gene3D" id="1.25.40.10">
    <property type="entry name" value="Tetratricopeptide repeat domain"/>
    <property type="match status" value="6"/>
</dbReference>
<organism evidence="3">
    <name type="scientific">Spirodela intermedia</name>
    <name type="common">Intermediate duckweed</name>
    <dbReference type="NCBI Taxonomy" id="51605"/>
    <lineage>
        <taxon>Eukaryota</taxon>
        <taxon>Viridiplantae</taxon>
        <taxon>Streptophyta</taxon>
        <taxon>Embryophyta</taxon>
        <taxon>Tracheophyta</taxon>
        <taxon>Spermatophyta</taxon>
        <taxon>Magnoliopsida</taxon>
        <taxon>Liliopsida</taxon>
        <taxon>Araceae</taxon>
        <taxon>Lemnoideae</taxon>
        <taxon>Spirodela</taxon>
    </lineage>
</organism>
<evidence type="ECO:0000256" key="1">
    <source>
        <dbReference type="ARBA" id="ARBA00022737"/>
    </source>
</evidence>
<evidence type="ECO:0000256" key="2">
    <source>
        <dbReference type="PROSITE-ProRule" id="PRU00708"/>
    </source>
</evidence>
<name>A0A7I8J2N6_SPIIN</name>
<dbReference type="FunFam" id="1.25.40.10:FF:000090">
    <property type="entry name" value="Pentatricopeptide repeat-containing protein, chloroplastic"/>
    <property type="match status" value="1"/>
</dbReference>
<feature type="repeat" description="PPR" evidence="2">
    <location>
        <begin position="78"/>
        <end position="108"/>
    </location>
</feature>
<dbReference type="Proteomes" id="UP001189122">
    <property type="component" value="Unassembled WGS sequence"/>
</dbReference>
<dbReference type="FunFam" id="1.25.40.10:FF:000073">
    <property type="entry name" value="Pentatricopeptide repeat-containing protein chloroplastic"/>
    <property type="match status" value="1"/>
</dbReference>
<reference evidence="3 4" key="1">
    <citation type="submission" date="2019-12" db="EMBL/GenBank/DDBJ databases">
        <authorList>
            <person name="Scholz U."/>
            <person name="Mascher M."/>
            <person name="Fiebig A."/>
        </authorList>
    </citation>
    <scope>NUCLEOTIDE SEQUENCE</scope>
</reference>
<sequence>MSYSATSRVLWSRISDSPAVAAWNSGIKEAVDRGCFDGGLRLYNQMRRAGLRPDWLTFPFVVKACAKVADDIFPFCSDVFVQTALMDMYLKHGRLDSAAAVFEAMPERDVVAWNVMLMGFSQLGSLSRTLGFFRVMRLEGLAPDSITFVPLAQACAAEESLPAARCAHGLAIRAGAAGDVSVANTLISSYSKCGDLGAAESAFSEISTGDRTIVSWNSMIAGYARHGRPADAAACFGEMRRWHGGPPEACAAVSLLSAWALSTALSEGEKVHSLAIRGGLDSDSTVGNALISLYSKCDNVGAARRCFDGMPERTPVSWSTMIDGYASRGAVARALELFHAMEASGEKPDGFAVAAILSACGCSGALDLGRSMNGYAFVNGLDSGVVVRNALMDMYMKCGCTAEARSLFDEMPHRTVVSWTTMISGYALNGSFCEALDLFHRMAGSGEPPNCVTFLAVLQACAHGGLLREGLQTGPRLEHYACIVDLLGRRGRLKDALSFVRSMPLEPDAGVWGTLLGACSAHREVELGEHAARRLREMKPRAAASYGRWDDVAAVRAAMRWQGARKASGESSLHSGGRLHSFAAQDSCHPEAAFVCDVLRGLDGVMREDPQCMDFTAVCPIIRVKALIHPDQLNLSRGSLRISSMPAQSGATGTENTKLGIAYTNSESKPLAAAIFPGCLTAIFHGHAFRICIEVVVVVICLTKL</sequence>
<feature type="repeat" description="PPR" evidence="2">
    <location>
        <begin position="415"/>
        <end position="449"/>
    </location>
</feature>
<evidence type="ECO:0000313" key="4">
    <source>
        <dbReference type="Proteomes" id="UP001189122"/>
    </source>
</evidence>
<dbReference type="PANTHER" id="PTHR47926:SF395">
    <property type="entry name" value="TETRATRICOPEPTIDE-LIKE HELICAL DOMAIN, DYW DOMAIN PROTEIN-RELATED"/>
    <property type="match status" value="1"/>
</dbReference>
<dbReference type="EMBL" id="LR743595">
    <property type="protein sequence ID" value="CAA2625061.1"/>
    <property type="molecule type" value="Genomic_DNA"/>
</dbReference>
<dbReference type="InterPro" id="IPR002885">
    <property type="entry name" value="PPR_rpt"/>
</dbReference>
<feature type="repeat" description="PPR" evidence="2">
    <location>
        <begin position="212"/>
        <end position="246"/>
    </location>
</feature>
<keyword evidence="4" id="KW-1185">Reference proteome</keyword>
<dbReference type="InterPro" id="IPR011990">
    <property type="entry name" value="TPR-like_helical_dom_sf"/>
</dbReference>
<gene>
    <name evidence="3" type="ORF">SI7747_08010863</name>
</gene>
<dbReference type="PANTHER" id="PTHR47926">
    <property type="entry name" value="PENTATRICOPEPTIDE REPEAT-CONTAINING PROTEIN"/>
    <property type="match status" value="1"/>
</dbReference>
<dbReference type="NCBIfam" id="TIGR00756">
    <property type="entry name" value="PPR"/>
    <property type="match status" value="5"/>
</dbReference>
<dbReference type="InterPro" id="IPR046960">
    <property type="entry name" value="PPR_At4g14850-like_plant"/>
</dbReference>
<keyword evidence="1" id="KW-0677">Repeat</keyword>
<evidence type="ECO:0000313" key="3">
    <source>
        <dbReference type="EMBL" id="CAA2625061.1"/>
    </source>
</evidence>